<dbReference type="SUPFAM" id="SSF56112">
    <property type="entry name" value="Protein kinase-like (PK-like)"/>
    <property type="match status" value="1"/>
</dbReference>
<evidence type="ECO:0000259" key="7">
    <source>
        <dbReference type="PROSITE" id="PS50011"/>
    </source>
</evidence>
<accession>A0A507FAV2</accession>
<evidence type="ECO:0000256" key="6">
    <source>
        <dbReference type="SAM" id="MobiDB-lite"/>
    </source>
</evidence>
<evidence type="ECO:0000313" key="9">
    <source>
        <dbReference type="EMBL" id="TPX73403.1"/>
    </source>
</evidence>
<dbReference type="Proteomes" id="UP000320333">
    <property type="component" value="Unassembled WGS sequence"/>
</dbReference>
<dbReference type="InterPro" id="IPR000719">
    <property type="entry name" value="Prot_kinase_dom"/>
</dbReference>
<dbReference type="CDD" id="cd00201">
    <property type="entry name" value="WW"/>
    <property type="match status" value="1"/>
</dbReference>
<dbReference type="GO" id="GO:0005524">
    <property type="term" value="F:ATP binding"/>
    <property type="evidence" value="ECO:0007669"/>
    <property type="project" value="UniProtKB-KW"/>
</dbReference>
<protein>
    <recommendedName>
        <fullName evidence="11">Protein kinase domain-containing protein</fullName>
    </recommendedName>
</protein>
<keyword evidence="4" id="KW-0418">Kinase</keyword>
<dbReference type="PANTHER" id="PTHR24349">
    <property type="entry name" value="SERINE/THREONINE-PROTEIN KINASE"/>
    <property type="match status" value="1"/>
</dbReference>
<dbReference type="Gene3D" id="1.10.510.10">
    <property type="entry name" value="Transferase(Phosphotransferase) domain 1"/>
    <property type="match status" value="1"/>
</dbReference>
<keyword evidence="10" id="KW-1185">Reference proteome</keyword>
<dbReference type="PROSITE" id="PS50020">
    <property type="entry name" value="WW_DOMAIN_2"/>
    <property type="match status" value="1"/>
</dbReference>
<reference evidence="9 10" key="1">
    <citation type="journal article" date="2019" name="Sci. Rep.">
        <title>Comparative genomics of chytrid fungi reveal insights into the obligate biotrophic and pathogenic lifestyle of Synchytrium endobioticum.</title>
        <authorList>
            <person name="van de Vossenberg B.T.L.H."/>
            <person name="Warris S."/>
            <person name="Nguyen H.D.T."/>
            <person name="van Gent-Pelzer M.P.E."/>
            <person name="Joly D.L."/>
            <person name="van de Geest H.C."/>
            <person name="Bonants P.J.M."/>
            <person name="Smith D.S."/>
            <person name="Levesque C.A."/>
            <person name="van der Lee T.A.J."/>
        </authorList>
    </citation>
    <scope>NUCLEOTIDE SEQUENCE [LARGE SCALE GENOMIC DNA]</scope>
    <source>
        <strain evidence="9 10">CBS 675.73</strain>
    </source>
</reference>
<dbReference type="AlphaFoldDB" id="A0A507FAV2"/>
<dbReference type="STRING" id="246404.A0A507FAV2"/>
<organism evidence="9 10">
    <name type="scientific">Chytriomyces confervae</name>
    <dbReference type="NCBI Taxonomy" id="246404"/>
    <lineage>
        <taxon>Eukaryota</taxon>
        <taxon>Fungi</taxon>
        <taxon>Fungi incertae sedis</taxon>
        <taxon>Chytridiomycota</taxon>
        <taxon>Chytridiomycota incertae sedis</taxon>
        <taxon>Chytridiomycetes</taxon>
        <taxon>Chytridiales</taxon>
        <taxon>Chytriomycetaceae</taxon>
        <taxon>Chytriomyces</taxon>
    </lineage>
</organism>
<evidence type="ECO:0000256" key="4">
    <source>
        <dbReference type="ARBA" id="ARBA00022777"/>
    </source>
</evidence>
<dbReference type="PROSITE" id="PS50011">
    <property type="entry name" value="PROTEIN_KINASE_DOM"/>
    <property type="match status" value="1"/>
</dbReference>
<dbReference type="EMBL" id="QEAP01000188">
    <property type="protein sequence ID" value="TPX73403.1"/>
    <property type="molecule type" value="Genomic_DNA"/>
</dbReference>
<evidence type="ECO:0000256" key="1">
    <source>
        <dbReference type="ARBA" id="ARBA00022527"/>
    </source>
</evidence>
<evidence type="ECO:0000256" key="5">
    <source>
        <dbReference type="ARBA" id="ARBA00022840"/>
    </source>
</evidence>
<dbReference type="PROSITE" id="PS00108">
    <property type="entry name" value="PROTEIN_KINASE_ST"/>
    <property type="match status" value="1"/>
</dbReference>
<dbReference type="OrthoDB" id="10252171at2759"/>
<evidence type="ECO:0000256" key="3">
    <source>
        <dbReference type="ARBA" id="ARBA00022741"/>
    </source>
</evidence>
<keyword evidence="1" id="KW-0723">Serine/threonine-protein kinase</keyword>
<feature type="compositionally biased region" description="Basic and acidic residues" evidence="6">
    <location>
        <begin position="308"/>
        <end position="317"/>
    </location>
</feature>
<dbReference type="InterPro" id="IPR011009">
    <property type="entry name" value="Kinase-like_dom_sf"/>
</dbReference>
<feature type="domain" description="WW" evidence="8">
    <location>
        <begin position="261"/>
        <end position="292"/>
    </location>
</feature>
<dbReference type="InterPro" id="IPR001202">
    <property type="entry name" value="WW_dom"/>
</dbReference>
<evidence type="ECO:0000313" key="10">
    <source>
        <dbReference type="Proteomes" id="UP000320333"/>
    </source>
</evidence>
<dbReference type="CDD" id="cd00180">
    <property type="entry name" value="PKc"/>
    <property type="match status" value="1"/>
</dbReference>
<dbReference type="Gene3D" id="2.20.70.10">
    <property type="match status" value="1"/>
</dbReference>
<keyword evidence="3" id="KW-0547">Nucleotide-binding</keyword>
<comment type="caution">
    <text evidence="9">The sequence shown here is derived from an EMBL/GenBank/DDBJ whole genome shotgun (WGS) entry which is preliminary data.</text>
</comment>
<dbReference type="InterPro" id="IPR050205">
    <property type="entry name" value="CDPK_Ser/Thr_kinases"/>
</dbReference>
<keyword evidence="2" id="KW-0808">Transferase</keyword>
<dbReference type="GO" id="GO:0004674">
    <property type="term" value="F:protein serine/threonine kinase activity"/>
    <property type="evidence" value="ECO:0007669"/>
    <property type="project" value="UniProtKB-KW"/>
</dbReference>
<feature type="region of interest" description="Disordered" evidence="6">
    <location>
        <begin position="287"/>
        <end position="317"/>
    </location>
</feature>
<dbReference type="Pfam" id="PF00069">
    <property type="entry name" value="Pkinase"/>
    <property type="match status" value="1"/>
</dbReference>
<evidence type="ECO:0000259" key="8">
    <source>
        <dbReference type="PROSITE" id="PS50020"/>
    </source>
</evidence>
<name>A0A507FAV2_9FUNG</name>
<sequence>MTDRFWAKERISGNNHIWTGIDTQTDEVVAMKLAPIEGNSDYDTLNDHVRMEAQVMQTLNGLSDRIVRFIAFYQNSEREYVLVMEKAVCSLQDVLDVHGHLTEFQAQVAIRAILEGLVVCHDHYFVHRDIKPANCFLFAHDFNSLKLGDFGVTAEDNGYSCCGGIKGTKGYMAPEILRKEQYGRPVDLYSTGCLLLTLFDNKPPSALASDFFHKLKHPDPAARPTAAQALQHPWITCIEENASAPFTMKPILHPHAVDGYPEWLLLVPENTKLKPYYFNQQTGVTQWNHPNGMISPTPENERVGSAQSEHHHGESGIEDFIKNKVQPKMHETIESVKPKFQNLVHRVAAFKKWGK</sequence>
<evidence type="ECO:0008006" key="11">
    <source>
        <dbReference type="Google" id="ProtNLM"/>
    </source>
</evidence>
<feature type="domain" description="Protein kinase" evidence="7">
    <location>
        <begin position="1"/>
        <end position="235"/>
    </location>
</feature>
<proteinExistence type="predicted"/>
<dbReference type="InterPro" id="IPR008271">
    <property type="entry name" value="Ser/Thr_kinase_AS"/>
</dbReference>
<gene>
    <name evidence="9" type="ORF">CcCBS67573_g05328</name>
</gene>
<dbReference type="SMART" id="SM00220">
    <property type="entry name" value="S_TKc"/>
    <property type="match status" value="1"/>
</dbReference>
<evidence type="ECO:0000256" key="2">
    <source>
        <dbReference type="ARBA" id="ARBA00022679"/>
    </source>
</evidence>
<keyword evidence="5" id="KW-0067">ATP-binding</keyword>